<dbReference type="EMBL" id="LN885086">
    <property type="protein sequence ID" value="CUQ68255.1"/>
    <property type="molecule type" value="Genomic_DNA"/>
</dbReference>
<evidence type="ECO:0000256" key="4">
    <source>
        <dbReference type="ARBA" id="ARBA00022982"/>
    </source>
</evidence>
<reference evidence="11" key="1">
    <citation type="submission" date="2015-09" db="EMBL/GenBank/DDBJ databases">
        <authorList>
            <person name="Daims H."/>
        </authorList>
    </citation>
    <scope>NUCLEOTIDE SEQUENCE [LARGE SCALE GENOMIC DNA]</scope>
</reference>
<dbReference type="Pfam" id="PF04324">
    <property type="entry name" value="Fer2_BFD"/>
    <property type="match status" value="1"/>
</dbReference>
<evidence type="ECO:0000256" key="7">
    <source>
        <dbReference type="ARBA" id="ARBA00039386"/>
    </source>
</evidence>
<dbReference type="STRING" id="1715989.NITINOP_3283"/>
<protein>
    <recommendedName>
        <fullName evidence="7">Bacterioferritin-associated ferredoxin</fullName>
    </recommendedName>
</protein>
<proteinExistence type="inferred from homology"/>
<feature type="domain" description="BFD-like [2Fe-2S]-binding" evidence="9">
    <location>
        <begin position="2"/>
        <end position="50"/>
    </location>
</feature>
<name>A0A0S4KWQ1_9BACT</name>
<keyword evidence="1" id="KW-0813">Transport</keyword>
<dbReference type="Gene3D" id="1.10.10.1100">
    <property type="entry name" value="BFD-like [2Fe-2S]-binding domain"/>
    <property type="match status" value="1"/>
</dbReference>
<keyword evidence="4" id="KW-0249">Electron transport</keyword>
<gene>
    <name evidence="10" type="ORF">NITINOP_3283</name>
</gene>
<organism evidence="10 11">
    <name type="scientific">Candidatus Nitrospira inopinata</name>
    <dbReference type="NCBI Taxonomy" id="1715989"/>
    <lineage>
        <taxon>Bacteria</taxon>
        <taxon>Pseudomonadati</taxon>
        <taxon>Nitrospirota</taxon>
        <taxon>Nitrospiria</taxon>
        <taxon>Nitrospirales</taxon>
        <taxon>Nitrospiraceae</taxon>
        <taxon>Nitrospira</taxon>
    </lineage>
</organism>
<dbReference type="InterPro" id="IPR007419">
    <property type="entry name" value="BFD-like_2Fe2S-bd_dom"/>
</dbReference>
<dbReference type="OrthoDB" id="9815350at2"/>
<dbReference type="KEGG" id="nio:NITINOP_3283"/>
<keyword evidence="2" id="KW-0001">2Fe-2S</keyword>
<sequence length="69" mass="7436">MYLCLCKGITESDVREAGRAGLITPSQLKAKFGLKDSGCCGRCAKHIHEFVELAVREAPATCHSPVDCL</sequence>
<dbReference type="AlphaFoldDB" id="A0A0S4KWQ1"/>
<keyword evidence="5" id="KW-0408">Iron</keyword>
<dbReference type="GO" id="GO:0051537">
    <property type="term" value="F:2 iron, 2 sulfur cluster binding"/>
    <property type="evidence" value="ECO:0007669"/>
    <property type="project" value="UniProtKB-KW"/>
</dbReference>
<dbReference type="Proteomes" id="UP000066284">
    <property type="component" value="Chromosome 1"/>
</dbReference>
<dbReference type="PANTHER" id="PTHR37424">
    <property type="entry name" value="BACTERIOFERRITIN-ASSOCIATED FERREDOXIN"/>
    <property type="match status" value="1"/>
</dbReference>
<evidence type="ECO:0000256" key="5">
    <source>
        <dbReference type="ARBA" id="ARBA00023004"/>
    </source>
</evidence>
<evidence type="ECO:0000256" key="2">
    <source>
        <dbReference type="ARBA" id="ARBA00022714"/>
    </source>
</evidence>
<accession>A0A0S4KWQ1</accession>
<dbReference type="InterPro" id="IPR041854">
    <property type="entry name" value="BFD-like_2Fe2S-bd_dom_sf"/>
</dbReference>
<evidence type="ECO:0000256" key="6">
    <source>
        <dbReference type="ARBA" id="ARBA00023014"/>
    </source>
</evidence>
<dbReference type="InterPro" id="IPR052371">
    <property type="entry name" value="BFD-associated_ferredoxin"/>
</dbReference>
<evidence type="ECO:0000313" key="10">
    <source>
        <dbReference type="EMBL" id="CUQ68255.1"/>
    </source>
</evidence>
<comment type="similarity">
    <text evidence="8">Belongs to the Bfd family.</text>
</comment>
<dbReference type="GO" id="GO:0046872">
    <property type="term" value="F:metal ion binding"/>
    <property type="evidence" value="ECO:0007669"/>
    <property type="project" value="UniProtKB-KW"/>
</dbReference>
<dbReference type="RefSeq" id="WP_062487419.1">
    <property type="nucleotide sequence ID" value="NZ_LN885086.1"/>
</dbReference>
<evidence type="ECO:0000256" key="8">
    <source>
        <dbReference type="ARBA" id="ARBA00046332"/>
    </source>
</evidence>
<evidence type="ECO:0000313" key="11">
    <source>
        <dbReference type="Proteomes" id="UP000066284"/>
    </source>
</evidence>
<dbReference type="PANTHER" id="PTHR37424:SF1">
    <property type="entry name" value="BACTERIOFERRITIN-ASSOCIATED FERREDOXIN"/>
    <property type="match status" value="1"/>
</dbReference>
<evidence type="ECO:0000256" key="3">
    <source>
        <dbReference type="ARBA" id="ARBA00022723"/>
    </source>
</evidence>
<keyword evidence="6" id="KW-0411">Iron-sulfur</keyword>
<evidence type="ECO:0000256" key="1">
    <source>
        <dbReference type="ARBA" id="ARBA00022448"/>
    </source>
</evidence>
<evidence type="ECO:0000259" key="9">
    <source>
        <dbReference type="Pfam" id="PF04324"/>
    </source>
</evidence>
<keyword evidence="11" id="KW-1185">Reference proteome</keyword>
<keyword evidence="3" id="KW-0479">Metal-binding</keyword>